<evidence type="ECO:0000313" key="2">
    <source>
        <dbReference type="Proteomes" id="UP000694844"/>
    </source>
</evidence>
<dbReference type="Proteomes" id="UP000694844">
    <property type="component" value="Chromosome 8"/>
</dbReference>
<dbReference type="KEGG" id="cvn:111106793"/>
<gene>
    <name evidence="3" type="primary">LOC111106793</name>
</gene>
<evidence type="ECO:0000313" key="3">
    <source>
        <dbReference type="RefSeq" id="XP_022297323.1"/>
    </source>
</evidence>
<sequence>MIDPINTTVMLIMIKCGFMHCYFLFTFADLQDILIRTSSKELCFSREILYRFQKKDKLSMGQSKRFQVNSAFHIMYISYDARVLNVDKRTIQIPRGHCWVERDRYYRQISLGLITATHIVYPCWKRLESMEVSDKRIIKEHECLDM</sequence>
<proteinExistence type="predicted"/>
<keyword evidence="1" id="KW-0812">Transmembrane</keyword>
<protein>
    <submittedName>
        <fullName evidence="3">Mitochondrial inner membrane protease subunit 2-like</fullName>
    </submittedName>
</protein>
<feature type="transmembrane region" description="Helical" evidence="1">
    <location>
        <begin position="12"/>
        <end position="30"/>
    </location>
</feature>
<keyword evidence="1" id="KW-1133">Transmembrane helix</keyword>
<dbReference type="OrthoDB" id="9996127at2759"/>
<accession>A0A8B8B2Q6</accession>
<keyword evidence="2" id="KW-1185">Reference proteome</keyword>
<dbReference type="GeneID" id="111106793"/>
<dbReference type="RefSeq" id="XP_022297323.1">
    <property type="nucleotide sequence ID" value="XM_022441615.1"/>
</dbReference>
<evidence type="ECO:0000256" key="1">
    <source>
        <dbReference type="SAM" id="Phobius"/>
    </source>
</evidence>
<reference evidence="3" key="1">
    <citation type="submission" date="2025-08" db="UniProtKB">
        <authorList>
            <consortium name="RefSeq"/>
        </authorList>
    </citation>
    <scope>IDENTIFICATION</scope>
    <source>
        <tissue evidence="3">Whole sample</tissue>
    </source>
</reference>
<keyword evidence="1" id="KW-0472">Membrane</keyword>
<name>A0A8B8B2Q6_CRAVI</name>
<organism evidence="2 3">
    <name type="scientific">Crassostrea virginica</name>
    <name type="common">Eastern oyster</name>
    <dbReference type="NCBI Taxonomy" id="6565"/>
    <lineage>
        <taxon>Eukaryota</taxon>
        <taxon>Metazoa</taxon>
        <taxon>Spiralia</taxon>
        <taxon>Lophotrochozoa</taxon>
        <taxon>Mollusca</taxon>
        <taxon>Bivalvia</taxon>
        <taxon>Autobranchia</taxon>
        <taxon>Pteriomorphia</taxon>
        <taxon>Ostreida</taxon>
        <taxon>Ostreoidea</taxon>
        <taxon>Ostreidae</taxon>
        <taxon>Crassostrea</taxon>
    </lineage>
</organism>
<dbReference type="AlphaFoldDB" id="A0A8B8B2Q6"/>